<keyword evidence="3" id="KW-1185">Reference proteome</keyword>
<dbReference type="InterPro" id="IPR008323">
    <property type="entry name" value="UCP033563"/>
</dbReference>
<dbReference type="Pfam" id="PF06245">
    <property type="entry name" value="DUF1015"/>
    <property type="match status" value="1"/>
</dbReference>
<dbReference type="Proteomes" id="UP000190206">
    <property type="component" value="Unassembled WGS sequence"/>
</dbReference>
<evidence type="ECO:0000313" key="2">
    <source>
        <dbReference type="EMBL" id="OOO63901.1"/>
    </source>
</evidence>
<dbReference type="AlphaFoldDB" id="A0A1S9I0P4"/>
<accession>A0A1S9I0P4</accession>
<gene>
    <name evidence="1" type="ORF">BS637_10665</name>
    <name evidence="2" type="ORF">BS638_12925</name>
</gene>
<evidence type="ECO:0000313" key="4">
    <source>
        <dbReference type="Proteomes" id="UP000190256"/>
    </source>
</evidence>
<dbReference type="RefSeq" id="WP_078024805.1">
    <property type="nucleotide sequence ID" value="NZ_JADPGM010000005.1"/>
</dbReference>
<dbReference type="Proteomes" id="UP000190256">
    <property type="component" value="Unassembled WGS sequence"/>
</dbReference>
<dbReference type="PIRSF" id="PIRSF033563">
    <property type="entry name" value="UCP033563"/>
    <property type="match status" value="1"/>
</dbReference>
<evidence type="ECO:0000313" key="1">
    <source>
        <dbReference type="EMBL" id="OOO61727.1"/>
    </source>
</evidence>
<sequence>MTILKSFRAIRPNKGFERKIAALPYDVVNTNEAKDRGDKNPYSFLHIDRAEIDLNKDINPYDQKVYDKARENLDTMIKKGLFIKEEKPMLYIYSLNMNGNIQTGIVGCLSIDDYINNVIKKHEFTREEKELDRINHVDTCSAHTGPIFLTYKYGEKLNAIIENYTKNKALYDFVAEDGVKHTVWQIDDESKIEEICNIFKNISSVYIADGHHRAASAVKVGLKRRKENKNYTGEEEFNYFLGVLFPHKELKIMDYNRVVKDTLGYTEKEFISKIEEKFIVKEYNPKLEEKFIPKEDNSIIENEKNAEDYGVQNILQYGQLERTNIENMQYRPKEKYNFGMYYKKKWYVLTAKPNTFNAEDEVESLDAAILQNNLLEPILKIEDPRTDNRIDFVGGIRGLKILEELVDKTENGVAFSMYPTAIEEIIKIADNNKVMPPKSTWFEPKLRSGLFIHEI</sequence>
<dbReference type="EMBL" id="MRAD01000010">
    <property type="protein sequence ID" value="OOO61727.1"/>
    <property type="molecule type" value="Genomic_DNA"/>
</dbReference>
<evidence type="ECO:0000313" key="3">
    <source>
        <dbReference type="Proteomes" id="UP000190206"/>
    </source>
</evidence>
<comment type="caution">
    <text evidence="2">The sequence shown here is derived from an EMBL/GenBank/DDBJ whole genome shotgun (WGS) entry which is preliminary data.</text>
</comment>
<proteinExistence type="predicted"/>
<dbReference type="OrthoDB" id="9781616at2"/>
<reference evidence="1 3" key="1">
    <citation type="submission" date="2016-12" db="EMBL/GenBank/DDBJ databases">
        <title>Clostridium tepidum sp. nov., a close relative of Clostridium sporogenes and Clostridium botulinum Group I.</title>
        <authorList>
            <person name="Dobritsa A.P."/>
            <person name="Kutumbaka K."/>
            <person name="Werner K."/>
            <person name="Samadpour M."/>
        </authorList>
    </citation>
    <scope>NUCLEOTIDE SEQUENCE [LARGE SCALE GENOMIC DNA]</scope>
    <source>
        <strain evidence="1 3">PE</strain>
    </source>
</reference>
<name>A0A1S9I0P4_9CLOT</name>
<dbReference type="EMBL" id="MRAE01000051">
    <property type="protein sequence ID" value="OOO63901.1"/>
    <property type="molecule type" value="Genomic_DNA"/>
</dbReference>
<dbReference type="PANTHER" id="PTHR36454">
    <property type="entry name" value="LMO2823 PROTEIN"/>
    <property type="match status" value="1"/>
</dbReference>
<reference evidence="2 4" key="2">
    <citation type="submission" date="2016-12" db="EMBL/GenBank/DDBJ databases">
        <title>Clostridium tepidum sp. nov., a close relative of Clostridium sporogenes and Clostridium botulinum Group I.</title>
        <authorList>
            <person name="Dobritsa A.P."/>
            <person name="Kutumbaka K.K."/>
            <person name="Werner K."/>
            <person name="Wiedmann M."/>
            <person name="Asmus A."/>
            <person name="Samadpour M."/>
        </authorList>
    </citation>
    <scope>NUCLEOTIDE SEQUENCE [LARGE SCALE GENOMIC DNA]</scope>
    <source>
        <strain evidence="2 4">IEH 97212</strain>
    </source>
</reference>
<dbReference type="STRING" id="1962263.BS637_10665"/>
<dbReference type="PANTHER" id="PTHR36454:SF1">
    <property type="entry name" value="DUF1015 DOMAIN-CONTAINING PROTEIN"/>
    <property type="match status" value="1"/>
</dbReference>
<organism evidence="2 4">
    <name type="scientific">Clostridium tepidum</name>
    <dbReference type="NCBI Taxonomy" id="1962263"/>
    <lineage>
        <taxon>Bacteria</taxon>
        <taxon>Bacillati</taxon>
        <taxon>Bacillota</taxon>
        <taxon>Clostridia</taxon>
        <taxon>Eubacteriales</taxon>
        <taxon>Clostridiaceae</taxon>
        <taxon>Clostridium</taxon>
    </lineage>
</organism>
<protein>
    <submittedName>
        <fullName evidence="2">Chromosome partitioning protein ParA</fullName>
    </submittedName>
</protein>